<dbReference type="AlphaFoldDB" id="A0A6B3LSK2"/>
<dbReference type="RefSeq" id="WP_163911740.1">
    <property type="nucleotide sequence ID" value="NZ_JAAGWD010000001.1"/>
</dbReference>
<reference evidence="2 3" key="1">
    <citation type="submission" date="2020-02" db="EMBL/GenBank/DDBJ databases">
        <authorList>
            <person name="Kim M.K."/>
        </authorList>
    </citation>
    <scope>NUCLEOTIDE SEQUENCE [LARGE SCALE GENOMIC DNA]</scope>
    <source>
        <strain evidence="2 3">BT327</strain>
    </source>
</reference>
<name>A0A6B3LSK2_9BACT</name>
<dbReference type="InterPro" id="IPR032710">
    <property type="entry name" value="NTF2-like_dom_sf"/>
</dbReference>
<keyword evidence="3" id="KW-1185">Reference proteome</keyword>
<dbReference type="EMBL" id="JAAGWD010000001">
    <property type="protein sequence ID" value="NEM96470.1"/>
    <property type="molecule type" value="Genomic_DNA"/>
</dbReference>
<dbReference type="SUPFAM" id="SSF54427">
    <property type="entry name" value="NTF2-like"/>
    <property type="match status" value="1"/>
</dbReference>
<evidence type="ECO:0000313" key="2">
    <source>
        <dbReference type="EMBL" id="NEM96470.1"/>
    </source>
</evidence>
<dbReference type="InterPro" id="IPR037401">
    <property type="entry name" value="SnoaL-like"/>
</dbReference>
<dbReference type="Proteomes" id="UP000474777">
    <property type="component" value="Unassembled WGS sequence"/>
</dbReference>
<evidence type="ECO:0000259" key="1">
    <source>
        <dbReference type="Pfam" id="PF12680"/>
    </source>
</evidence>
<organism evidence="2 3">
    <name type="scientific">Pontibacter burrus</name>
    <dbReference type="NCBI Taxonomy" id="2704466"/>
    <lineage>
        <taxon>Bacteria</taxon>
        <taxon>Pseudomonadati</taxon>
        <taxon>Bacteroidota</taxon>
        <taxon>Cytophagia</taxon>
        <taxon>Cytophagales</taxon>
        <taxon>Hymenobacteraceae</taxon>
        <taxon>Pontibacter</taxon>
    </lineage>
</organism>
<comment type="caution">
    <text evidence="2">The sequence shown here is derived from an EMBL/GenBank/DDBJ whole genome shotgun (WGS) entry which is preliminary data.</text>
</comment>
<evidence type="ECO:0000313" key="3">
    <source>
        <dbReference type="Proteomes" id="UP000474777"/>
    </source>
</evidence>
<protein>
    <submittedName>
        <fullName evidence="2">Nuclear transport factor 2 family protein</fullName>
    </submittedName>
</protein>
<dbReference type="Pfam" id="PF12680">
    <property type="entry name" value="SnoaL_2"/>
    <property type="match status" value="1"/>
</dbReference>
<dbReference type="Gene3D" id="3.10.450.50">
    <property type="match status" value="1"/>
</dbReference>
<feature type="domain" description="SnoaL-like" evidence="1">
    <location>
        <begin position="9"/>
        <end position="116"/>
    </location>
</feature>
<accession>A0A6B3LSK2</accession>
<dbReference type="PANTHER" id="PTHR41252">
    <property type="entry name" value="BLR2505 PROTEIN"/>
    <property type="match status" value="1"/>
</dbReference>
<dbReference type="PANTHER" id="PTHR41252:SF1">
    <property type="entry name" value="BLR2505 PROTEIN"/>
    <property type="match status" value="1"/>
</dbReference>
<proteinExistence type="predicted"/>
<gene>
    <name evidence="2" type="ORF">GXP69_02075</name>
</gene>
<sequence length="126" mass="14274">MKNSARSVVEKMFAAFGEGNIEKFVDTVSSDTVWIYHGTQIIPKGTYEGKDGARKFISGILNNTEILSFEPQQFIVENNKVVVLGQEHQRVKSSGKELKQKWVQVYTVENDLITRMDEFATSEVVN</sequence>